<dbReference type="Proteomes" id="UP000823613">
    <property type="component" value="Unassembled WGS sequence"/>
</dbReference>
<dbReference type="InterPro" id="IPR013830">
    <property type="entry name" value="SGNH_hydro"/>
</dbReference>
<evidence type="ECO:0000313" key="3">
    <source>
        <dbReference type="Proteomes" id="UP000823613"/>
    </source>
</evidence>
<accession>A0A9D9GVV1</accession>
<comment type="caution">
    <text evidence="2">The sequence shown here is derived from an EMBL/GenBank/DDBJ whole genome shotgun (WGS) entry which is preliminary data.</text>
</comment>
<proteinExistence type="predicted"/>
<dbReference type="EMBL" id="JADIMY010000013">
    <property type="protein sequence ID" value="MBO8427086.1"/>
    <property type="molecule type" value="Genomic_DNA"/>
</dbReference>
<evidence type="ECO:0000313" key="2">
    <source>
        <dbReference type="EMBL" id="MBO8427086.1"/>
    </source>
</evidence>
<dbReference type="PROSITE" id="PS51257">
    <property type="entry name" value="PROKAR_LIPOPROTEIN"/>
    <property type="match status" value="1"/>
</dbReference>
<name>A0A9D9GVV1_9BACL</name>
<dbReference type="Pfam" id="PF13472">
    <property type="entry name" value="Lipase_GDSL_2"/>
    <property type="match status" value="1"/>
</dbReference>
<reference evidence="2" key="2">
    <citation type="journal article" date="2021" name="PeerJ">
        <title>Extensive microbial diversity within the chicken gut microbiome revealed by metagenomics and culture.</title>
        <authorList>
            <person name="Gilroy R."/>
            <person name="Ravi A."/>
            <person name="Getino M."/>
            <person name="Pursley I."/>
            <person name="Horton D.L."/>
            <person name="Alikhan N.F."/>
            <person name="Baker D."/>
            <person name="Gharbi K."/>
            <person name="Hall N."/>
            <person name="Watson M."/>
            <person name="Adriaenssens E.M."/>
            <person name="Foster-Nyarko E."/>
            <person name="Jarju S."/>
            <person name="Secka A."/>
            <person name="Antonio M."/>
            <person name="Oren A."/>
            <person name="Chaudhuri R.R."/>
            <person name="La Ragione R."/>
            <person name="Hildebrand F."/>
            <person name="Pallen M.J."/>
        </authorList>
    </citation>
    <scope>NUCLEOTIDE SEQUENCE</scope>
    <source>
        <strain evidence="2">11159</strain>
    </source>
</reference>
<evidence type="ECO:0000259" key="1">
    <source>
        <dbReference type="Pfam" id="PF13472"/>
    </source>
</evidence>
<dbReference type="AlphaFoldDB" id="A0A9D9GVV1"/>
<dbReference type="SUPFAM" id="SSF52266">
    <property type="entry name" value="SGNH hydrolase"/>
    <property type="match status" value="1"/>
</dbReference>
<protein>
    <recommendedName>
        <fullName evidence="1">SGNH hydrolase-type esterase domain-containing protein</fullName>
    </recommendedName>
</protein>
<gene>
    <name evidence="2" type="ORF">IAC58_00800</name>
</gene>
<organism evidence="2 3">
    <name type="scientific">Candidatus Onthovivens merdipullorum</name>
    <dbReference type="NCBI Taxonomy" id="2840889"/>
    <lineage>
        <taxon>Bacteria</taxon>
        <taxon>Bacillati</taxon>
        <taxon>Bacillota</taxon>
        <taxon>Bacilli</taxon>
        <taxon>Bacillales</taxon>
        <taxon>Candidatus Onthovivens</taxon>
    </lineage>
</organism>
<dbReference type="Gene3D" id="3.40.50.1110">
    <property type="entry name" value="SGNH hydrolase"/>
    <property type="match status" value="1"/>
</dbReference>
<reference evidence="2" key="1">
    <citation type="submission" date="2020-10" db="EMBL/GenBank/DDBJ databases">
        <authorList>
            <person name="Gilroy R."/>
        </authorList>
    </citation>
    <scope>NUCLEOTIDE SEQUENCE</scope>
    <source>
        <strain evidence="2">11159</strain>
    </source>
</reference>
<feature type="domain" description="SGNH hydrolase-type esterase" evidence="1">
    <location>
        <begin position="140"/>
        <end position="302"/>
    </location>
</feature>
<sequence length="313" mass="36377">MRKIKSLIFTFLIFSILPIIGSCKDDKSIDLDKLNLYFGDIKLFKNQYEELPLRPTSNNPLFNDYEDIIYEIEDETVCEIDENGIVHYLNSGLTTVNARYANKDYSFLVYCQDTYGYESGVKYIVNQIEKNLVNDECTLFIGDSFFEFWRNGNAGVLFKNDFKGYNAFNFGISGSETHHWRPIIYNVISELNPKNVVINIGINNINNSHESFSKVSKNLLMLFEDIHYVFPNADIYYYSLIKGTGGFASSYQVSSETNKFIQNYMLNRNYLHYLDLNSLMIDDLDTYLLGDGLHPSEKCYRLFKQLAIENIEF</sequence>
<dbReference type="InterPro" id="IPR036514">
    <property type="entry name" value="SGNH_hydro_sf"/>
</dbReference>